<keyword evidence="3" id="KW-1185">Reference proteome</keyword>
<evidence type="ECO:0000313" key="2">
    <source>
        <dbReference type="EMBL" id="GIQ80870.1"/>
    </source>
</evidence>
<proteinExistence type="predicted"/>
<feature type="compositionally biased region" description="Basic and acidic residues" evidence="1">
    <location>
        <begin position="149"/>
        <end position="161"/>
    </location>
</feature>
<dbReference type="EMBL" id="BDIP01000258">
    <property type="protein sequence ID" value="GIQ80870.1"/>
    <property type="molecule type" value="Genomic_DNA"/>
</dbReference>
<organism evidence="2 3">
    <name type="scientific">Kipferlia bialata</name>
    <dbReference type="NCBI Taxonomy" id="797122"/>
    <lineage>
        <taxon>Eukaryota</taxon>
        <taxon>Metamonada</taxon>
        <taxon>Carpediemonas-like organisms</taxon>
        <taxon>Kipferlia</taxon>
    </lineage>
</organism>
<feature type="region of interest" description="Disordered" evidence="1">
    <location>
        <begin position="273"/>
        <end position="305"/>
    </location>
</feature>
<accession>A0A9K3CR18</accession>
<dbReference type="OrthoDB" id="10257354at2759"/>
<reference evidence="2 3" key="1">
    <citation type="journal article" date="2018" name="PLoS ONE">
        <title>The draft genome of Kipferlia bialata reveals reductive genome evolution in fornicate parasites.</title>
        <authorList>
            <person name="Tanifuji G."/>
            <person name="Takabayashi S."/>
            <person name="Kume K."/>
            <person name="Takagi M."/>
            <person name="Nakayama T."/>
            <person name="Kamikawa R."/>
            <person name="Inagaki Y."/>
            <person name="Hashimoto T."/>
        </authorList>
    </citation>
    <scope>NUCLEOTIDE SEQUENCE [LARGE SCALE GENOMIC DNA]</scope>
    <source>
        <strain evidence="2">NY0173</strain>
    </source>
</reference>
<feature type="region of interest" description="Disordered" evidence="1">
    <location>
        <begin position="144"/>
        <end position="171"/>
    </location>
</feature>
<evidence type="ECO:0000313" key="3">
    <source>
        <dbReference type="Proteomes" id="UP000265618"/>
    </source>
</evidence>
<dbReference type="AlphaFoldDB" id="A0A9K3CR18"/>
<name>A0A9K3CR18_9EUKA</name>
<evidence type="ECO:0000256" key="1">
    <source>
        <dbReference type="SAM" id="MobiDB-lite"/>
    </source>
</evidence>
<gene>
    <name evidence="2" type="ORF">KIPB_001741</name>
</gene>
<dbReference type="Proteomes" id="UP000265618">
    <property type="component" value="Unassembled WGS sequence"/>
</dbReference>
<feature type="region of interest" description="Disordered" evidence="1">
    <location>
        <begin position="104"/>
        <end position="126"/>
    </location>
</feature>
<comment type="caution">
    <text evidence="2">The sequence shown here is derived from an EMBL/GenBank/DDBJ whole genome shotgun (WGS) entry which is preliminary data.</text>
</comment>
<sequence>MSEGNVLPVKKPMAPSVAGAKARKGPEEMACNTEDLIIHEAGGGFLEFQFEEIRLKDYNNEFMDGYDLGLDATLNLDGNDSPVAEPTVMTRFAMDDIMGVLAGTPSVSRSPQKGRALPELEDQPTANFSDKTLDLAGIDLGQYGFGGESRSERERQSRQDEGQDSVPGFAGIDLGASDFDSAFDGGFDLGGDNTAEFLNELDDLDGFEVAEDTMQFPSHPQAGINAALTPFNAGRAGAALAGSKASQARPAVTPGPAVTFGAVSVSEYRDNDRHQYAERDRENLVSDSPPGGRRRVAFTTPAASGVRAPLSARPVRKMTNAEIIQRELRGHQ</sequence>
<protein>
    <submittedName>
        <fullName evidence="2">Uncharacterized protein</fullName>
    </submittedName>
</protein>
<feature type="compositionally biased region" description="Basic and acidic residues" evidence="1">
    <location>
        <begin position="273"/>
        <end position="284"/>
    </location>
</feature>